<evidence type="ECO:0000313" key="9">
    <source>
        <dbReference type="EMBL" id="KAG0502622.1"/>
    </source>
</evidence>
<comment type="similarity">
    <text evidence="2">Belongs to the MLO family.</text>
</comment>
<dbReference type="InterPro" id="IPR004326">
    <property type="entry name" value="Mlo"/>
</dbReference>
<evidence type="ECO:0000256" key="8">
    <source>
        <dbReference type="SAM" id="Phobius"/>
    </source>
</evidence>
<evidence type="ECO:0000313" key="10">
    <source>
        <dbReference type="Proteomes" id="UP000639772"/>
    </source>
</evidence>
<evidence type="ECO:0000256" key="5">
    <source>
        <dbReference type="ARBA" id="ARBA00022989"/>
    </source>
</evidence>
<sequence>MLIKRPTAPAPVLSESTLACWHSAWLNAARGGKGPSNGISYRFQYPFLRRRGNFLHATEEGWRCLLSEKMSSGESSDTLEYTANWIGALICAIIIIVSLFSERFLHYLGKFLKHKRLDALFQALEKLKEELMLLGFISLLLSVFQSSITTICIPKDASFHMLPCEKDNSVPVEVMHNLISNDIIWKRQRSFSGIIATDHCSHKVDKELLGILE</sequence>
<keyword evidence="7" id="KW-0568">Pathogenesis-related protein</keyword>
<keyword evidence="4" id="KW-0611">Plant defense</keyword>
<evidence type="ECO:0000256" key="7">
    <source>
        <dbReference type="ARBA" id="ARBA00023265"/>
    </source>
</evidence>
<keyword evidence="3 8" id="KW-0812">Transmembrane</keyword>
<keyword evidence="5 8" id="KW-1133">Transmembrane helix</keyword>
<comment type="subcellular location">
    <subcellularLocation>
        <location evidence="1">Membrane</location>
        <topology evidence="1">Multi-pass membrane protein</topology>
    </subcellularLocation>
</comment>
<dbReference type="Proteomes" id="UP000639772">
    <property type="component" value="Chromosome 1"/>
</dbReference>
<accession>A0A835SF41</accession>
<dbReference type="PANTHER" id="PTHR31942:SF54">
    <property type="entry name" value="MLO-LIKE PROTEIN 13"/>
    <property type="match status" value="1"/>
</dbReference>
<evidence type="ECO:0000256" key="1">
    <source>
        <dbReference type="ARBA" id="ARBA00004141"/>
    </source>
</evidence>
<name>A0A835SF41_VANPL</name>
<organism evidence="9 10">
    <name type="scientific">Vanilla planifolia</name>
    <name type="common">Vanilla</name>
    <dbReference type="NCBI Taxonomy" id="51239"/>
    <lineage>
        <taxon>Eukaryota</taxon>
        <taxon>Viridiplantae</taxon>
        <taxon>Streptophyta</taxon>
        <taxon>Embryophyta</taxon>
        <taxon>Tracheophyta</taxon>
        <taxon>Spermatophyta</taxon>
        <taxon>Magnoliopsida</taxon>
        <taxon>Liliopsida</taxon>
        <taxon>Asparagales</taxon>
        <taxon>Orchidaceae</taxon>
        <taxon>Vanilloideae</taxon>
        <taxon>Vanilleae</taxon>
        <taxon>Vanilla</taxon>
    </lineage>
</organism>
<dbReference type="EMBL" id="JADCNM010000001">
    <property type="protein sequence ID" value="KAG0502622.1"/>
    <property type="molecule type" value="Genomic_DNA"/>
</dbReference>
<comment type="caution">
    <text evidence="9">The sequence shown here is derived from an EMBL/GenBank/DDBJ whole genome shotgun (WGS) entry which is preliminary data.</text>
</comment>
<keyword evidence="6 8" id="KW-0472">Membrane</keyword>
<proteinExistence type="inferred from homology"/>
<dbReference type="AlphaFoldDB" id="A0A835SF41"/>
<dbReference type="GO" id="GO:0016020">
    <property type="term" value="C:membrane"/>
    <property type="evidence" value="ECO:0007669"/>
    <property type="project" value="UniProtKB-SubCell"/>
</dbReference>
<feature type="transmembrane region" description="Helical" evidence="8">
    <location>
        <begin position="131"/>
        <end position="148"/>
    </location>
</feature>
<reference evidence="9 10" key="1">
    <citation type="journal article" date="2020" name="Nat. Food">
        <title>A phased Vanilla planifolia genome enables genetic improvement of flavour and production.</title>
        <authorList>
            <person name="Hasing T."/>
            <person name="Tang H."/>
            <person name="Brym M."/>
            <person name="Khazi F."/>
            <person name="Huang T."/>
            <person name="Chambers A.H."/>
        </authorList>
    </citation>
    <scope>NUCLEOTIDE SEQUENCE [LARGE SCALE GENOMIC DNA]</scope>
    <source>
        <tissue evidence="9">Leaf</tissue>
    </source>
</reference>
<dbReference type="GO" id="GO:0006952">
    <property type="term" value="P:defense response"/>
    <property type="evidence" value="ECO:0007669"/>
    <property type="project" value="UniProtKB-KW"/>
</dbReference>
<gene>
    <name evidence="9" type="ORF">HPP92_002694</name>
</gene>
<evidence type="ECO:0000256" key="6">
    <source>
        <dbReference type="ARBA" id="ARBA00023136"/>
    </source>
</evidence>
<evidence type="ECO:0000256" key="3">
    <source>
        <dbReference type="ARBA" id="ARBA00022692"/>
    </source>
</evidence>
<evidence type="ECO:0000256" key="4">
    <source>
        <dbReference type="ARBA" id="ARBA00022821"/>
    </source>
</evidence>
<evidence type="ECO:0000256" key="2">
    <source>
        <dbReference type="ARBA" id="ARBA00006574"/>
    </source>
</evidence>
<feature type="transmembrane region" description="Helical" evidence="8">
    <location>
        <begin position="85"/>
        <end position="105"/>
    </location>
</feature>
<dbReference type="OrthoDB" id="1388414at2759"/>
<dbReference type="Pfam" id="PF03094">
    <property type="entry name" value="Mlo"/>
    <property type="match status" value="1"/>
</dbReference>
<protein>
    <submittedName>
        <fullName evidence="9">Uncharacterized protein</fullName>
    </submittedName>
</protein>
<dbReference type="PANTHER" id="PTHR31942">
    <property type="entry name" value="MLO-LIKE PROTEIN 1"/>
    <property type="match status" value="1"/>
</dbReference>